<keyword evidence="2" id="KW-1185">Reference proteome</keyword>
<dbReference type="EMBL" id="MU274909">
    <property type="protein sequence ID" value="KAI0089977.1"/>
    <property type="molecule type" value="Genomic_DNA"/>
</dbReference>
<comment type="caution">
    <text evidence="1">The sequence shown here is derived from an EMBL/GenBank/DDBJ whole genome shotgun (WGS) entry which is preliminary data.</text>
</comment>
<evidence type="ECO:0000313" key="1">
    <source>
        <dbReference type="EMBL" id="KAI0089977.1"/>
    </source>
</evidence>
<gene>
    <name evidence="1" type="ORF">BDY19DRAFT_992917</name>
</gene>
<reference evidence="1" key="1">
    <citation type="journal article" date="2021" name="Environ. Microbiol.">
        <title>Gene family expansions and transcriptome signatures uncover fungal adaptations to wood decay.</title>
        <authorList>
            <person name="Hage H."/>
            <person name="Miyauchi S."/>
            <person name="Viragh M."/>
            <person name="Drula E."/>
            <person name="Min B."/>
            <person name="Chaduli D."/>
            <person name="Navarro D."/>
            <person name="Favel A."/>
            <person name="Norest M."/>
            <person name="Lesage-Meessen L."/>
            <person name="Balint B."/>
            <person name="Merenyi Z."/>
            <person name="de Eugenio L."/>
            <person name="Morin E."/>
            <person name="Martinez A.T."/>
            <person name="Baldrian P."/>
            <person name="Stursova M."/>
            <person name="Martinez M.J."/>
            <person name="Novotny C."/>
            <person name="Magnuson J.K."/>
            <person name="Spatafora J.W."/>
            <person name="Maurice S."/>
            <person name="Pangilinan J."/>
            <person name="Andreopoulos W."/>
            <person name="LaButti K."/>
            <person name="Hundley H."/>
            <person name="Na H."/>
            <person name="Kuo A."/>
            <person name="Barry K."/>
            <person name="Lipzen A."/>
            <person name="Henrissat B."/>
            <person name="Riley R."/>
            <person name="Ahrendt S."/>
            <person name="Nagy L.G."/>
            <person name="Grigoriev I.V."/>
            <person name="Martin F."/>
            <person name="Rosso M.N."/>
        </authorList>
    </citation>
    <scope>NUCLEOTIDE SEQUENCE</scope>
    <source>
        <strain evidence="1">CBS 384.51</strain>
    </source>
</reference>
<sequence>MPAQVLANSSVVHLNDQYGTEADYQNAVKELVQGLPGSTSTDKSVLEAHGKSFGDKQARTVPTIVVFAQSTQDVVLAVNVSRKYRVPIIAYSGATSLERNHVATKIGGICVDVSGMNRILEIHEEDGDLVAQAGAKWVDINATLKEKGIPLFFPLDPSLGATLGGMMGCGCSGTNAVRYGTARAEWFLNATVVLPSGEVIKTRRRARKCSAGFDGTHLFIGAEGTLGIVTEMTIRLAPVLPTRVAVVQFPDVHTASKAAIRLLNSGVGIQCMELVDKIGMRALNLIALDLGRRATWTESDGLFFKLQGPTPLMLEETARVVREVSEMYGGTNFEYAQTEEEAVGLWEVRKHAMHAGAKLFPGLGHITTDVCVPISRLPDLIHETKLDFEKLGLYGIMGGHIGDGNFHSMMVYRSEEEHVKVDEACRRLVHRAIALDGTCTGEHGVGEGKRKYLVGELGQGTVDFIKTIKQTLDPLNLFNPGKLYPD</sequence>
<organism evidence="1 2">
    <name type="scientific">Irpex rosettiformis</name>
    <dbReference type="NCBI Taxonomy" id="378272"/>
    <lineage>
        <taxon>Eukaryota</taxon>
        <taxon>Fungi</taxon>
        <taxon>Dikarya</taxon>
        <taxon>Basidiomycota</taxon>
        <taxon>Agaricomycotina</taxon>
        <taxon>Agaricomycetes</taxon>
        <taxon>Polyporales</taxon>
        <taxon>Irpicaceae</taxon>
        <taxon>Irpex</taxon>
    </lineage>
</organism>
<proteinExistence type="predicted"/>
<accession>A0ACB8U6H2</accession>
<evidence type="ECO:0000313" key="2">
    <source>
        <dbReference type="Proteomes" id="UP001055072"/>
    </source>
</evidence>
<dbReference type="Proteomes" id="UP001055072">
    <property type="component" value="Unassembled WGS sequence"/>
</dbReference>
<protein>
    <submittedName>
        <fullName evidence="1">FAD-linked oxidase-like protein</fullName>
    </submittedName>
</protein>
<name>A0ACB8U6H2_9APHY</name>